<dbReference type="OrthoDB" id="7822595at2"/>
<evidence type="ECO:0000313" key="6">
    <source>
        <dbReference type="Proteomes" id="UP000199630"/>
    </source>
</evidence>
<accession>A0A1I3XWE3</accession>
<dbReference type="STRING" id="588602.SAMN04487991_4181"/>
<organism evidence="5 6">
    <name type="scientific">Celeribacter neptunius</name>
    <dbReference type="NCBI Taxonomy" id="588602"/>
    <lineage>
        <taxon>Bacteria</taxon>
        <taxon>Pseudomonadati</taxon>
        <taxon>Pseudomonadota</taxon>
        <taxon>Alphaproteobacteria</taxon>
        <taxon>Rhodobacterales</taxon>
        <taxon>Roseobacteraceae</taxon>
        <taxon>Celeribacter</taxon>
    </lineage>
</organism>
<dbReference type="InterPro" id="IPR018389">
    <property type="entry name" value="DctP_fam"/>
</dbReference>
<dbReference type="GO" id="GO:0042597">
    <property type="term" value="C:periplasmic space"/>
    <property type="evidence" value="ECO:0007669"/>
    <property type="project" value="UniProtKB-SubCell"/>
</dbReference>
<dbReference type="InterPro" id="IPR038404">
    <property type="entry name" value="TRAP_DctP_sf"/>
</dbReference>
<feature type="chain" id="PRO_5011538420" evidence="4">
    <location>
        <begin position="28"/>
        <end position="346"/>
    </location>
</feature>
<dbReference type="PANTHER" id="PTHR33376">
    <property type="match status" value="1"/>
</dbReference>
<evidence type="ECO:0000256" key="3">
    <source>
        <dbReference type="ARBA" id="ARBA00022764"/>
    </source>
</evidence>
<proteinExistence type="predicted"/>
<dbReference type="Pfam" id="PF03480">
    <property type="entry name" value="DctP"/>
    <property type="match status" value="1"/>
</dbReference>
<dbReference type="Gene3D" id="3.40.190.170">
    <property type="entry name" value="Bacterial extracellular solute-binding protein, family 7"/>
    <property type="match status" value="1"/>
</dbReference>
<dbReference type="GO" id="GO:0055085">
    <property type="term" value="P:transmembrane transport"/>
    <property type="evidence" value="ECO:0007669"/>
    <property type="project" value="InterPro"/>
</dbReference>
<dbReference type="Proteomes" id="UP000199630">
    <property type="component" value="Unassembled WGS sequence"/>
</dbReference>
<protein>
    <submittedName>
        <fullName evidence="5">TRAP-type C4-dicarboxylate transport system, substrate-binding protein</fullName>
    </submittedName>
</protein>
<dbReference type="PANTHER" id="PTHR33376:SF15">
    <property type="entry name" value="BLL6794 PROTEIN"/>
    <property type="match status" value="1"/>
</dbReference>
<name>A0A1I3XWE3_9RHOB</name>
<comment type="subcellular location">
    <subcellularLocation>
        <location evidence="1">Periplasm</location>
    </subcellularLocation>
</comment>
<dbReference type="RefSeq" id="WP_090063111.1">
    <property type="nucleotide sequence ID" value="NZ_FORH01000011.1"/>
</dbReference>
<feature type="signal peptide" evidence="4">
    <location>
        <begin position="1"/>
        <end position="27"/>
    </location>
</feature>
<evidence type="ECO:0000256" key="4">
    <source>
        <dbReference type="SAM" id="SignalP"/>
    </source>
</evidence>
<dbReference type="SUPFAM" id="SSF53850">
    <property type="entry name" value="Periplasmic binding protein-like II"/>
    <property type="match status" value="1"/>
</dbReference>
<sequence length="346" mass="37507">MMTSYMKGAISAALLTAAMLGAEPVWAADEEVTLSVSLFTPPSSDLNKSFRSIQEALNEETGGRITFEMYEASQMGPAPRQYDMVRKGVADITVALLGLTPGRFPMMEMLDMAGVVDTELGENVAGPASAAVLDLSETYLSKELAGVKLLNITVLPNPIIITKEEYTDLDDLKNLRIRHPGPTHAKTLEALGAVPTFVPSTEMSEAIARGNIDGILTGYTGIRSFKLLDSAKYVLELASGGMTFAVVMNQDAYDKMPDDLKAAFDKHFGPEGQQFWGRVLARGEIEAREELVEQGLVIRGLSAEDSEKFSEISQHLREETAAELDAKGLNASKFLTDLEATAATYR</sequence>
<keyword evidence="2 4" id="KW-0732">Signal</keyword>
<keyword evidence="6" id="KW-1185">Reference proteome</keyword>
<dbReference type="AlphaFoldDB" id="A0A1I3XWE3"/>
<evidence type="ECO:0000313" key="5">
    <source>
        <dbReference type="EMBL" id="SFK23832.1"/>
    </source>
</evidence>
<evidence type="ECO:0000256" key="1">
    <source>
        <dbReference type="ARBA" id="ARBA00004418"/>
    </source>
</evidence>
<reference evidence="6" key="1">
    <citation type="submission" date="2016-10" db="EMBL/GenBank/DDBJ databases">
        <authorList>
            <person name="Varghese N."/>
            <person name="Submissions S."/>
        </authorList>
    </citation>
    <scope>NUCLEOTIDE SEQUENCE [LARGE SCALE GENOMIC DNA]</scope>
    <source>
        <strain evidence="6">DSM 26471</strain>
    </source>
</reference>
<dbReference type="CDD" id="cd13665">
    <property type="entry name" value="PBP2_TRAP_Dctp3_4"/>
    <property type="match status" value="1"/>
</dbReference>
<gene>
    <name evidence="5" type="ORF">SAMN04487991_4181</name>
</gene>
<evidence type="ECO:0000256" key="2">
    <source>
        <dbReference type="ARBA" id="ARBA00022729"/>
    </source>
</evidence>
<dbReference type="NCBIfam" id="NF037995">
    <property type="entry name" value="TRAP_S1"/>
    <property type="match status" value="1"/>
</dbReference>
<dbReference type="EMBL" id="FORH01000011">
    <property type="protein sequence ID" value="SFK23832.1"/>
    <property type="molecule type" value="Genomic_DNA"/>
</dbReference>
<keyword evidence="3" id="KW-0574">Periplasm</keyword>